<name>A0A2P6QJS3_ROSCH</name>
<evidence type="ECO:0000313" key="2">
    <source>
        <dbReference type="Proteomes" id="UP000238479"/>
    </source>
</evidence>
<sequence length="65" mass="7672">MMYSTEERKRTTKEIKARKAAESFNKFLGCRIYFSVFFINELHFLDCLKGSTFCVFEAKSSENEI</sequence>
<gene>
    <name evidence="1" type="ORF">RchiOBHm_Chr5g0068781</name>
</gene>
<reference evidence="1 2" key="1">
    <citation type="journal article" date="2018" name="Nat. Genet.">
        <title>The Rosa genome provides new insights in the design of modern roses.</title>
        <authorList>
            <person name="Bendahmane M."/>
        </authorList>
    </citation>
    <scope>NUCLEOTIDE SEQUENCE [LARGE SCALE GENOMIC DNA]</scope>
    <source>
        <strain evidence="2">cv. Old Blush</strain>
    </source>
</reference>
<accession>A0A2P6QJS3</accession>
<comment type="caution">
    <text evidence="1">The sequence shown here is derived from an EMBL/GenBank/DDBJ whole genome shotgun (WGS) entry which is preliminary data.</text>
</comment>
<evidence type="ECO:0000313" key="1">
    <source>
        <dbReference type="EMBL" id="PRQ34419.1"/>
    </source>
</evidence>
<dbReference type="Gramene" id="PRQ34419">
    <property type="protein sequence ID" value="PRQ34419"/>
    <property type="gene ID" value="RchiOBHm_Chr5g0068781"/>
</dbReference>
<keyword evidence="2" id="KW-1185">Reference proteome</keyword>
<organism evidence="1 2">
    <name type="scientific">Rosa chinensis</name>
    <name type="common">China rose</name>
    <dbReference type="NCBI Taxonomy" id="74649"/>
    <lineage>
        <taxon>Eukaryota</taxon>
        <taxon>Viridiplantae</taxon>
        <taxon>Streptophyta</taxon>
        <taxon>Embryophyta</taxon>
        <taxon>Tracheophyta</taxon>
        <taxon>Spermatophyta</taxon>
        <taxon>Magnoliopsida</taxon>
        <taxon>eudicotyledons</taxon>
        <taxon>Gunneridae</taxon>
        <taxon>Pentapetalae</taxon>
        <taxon>rosids</taxon>
        <taxon>fabids</taxon>
        <taxon>Rosales</taxon>
        <taxon>Rosaceae</taxon>
        <taxon>Rosoideae</taxon>
        <taxon>Rosoideae incertae sedis</taxon>
        <taxon>Rosa</taxon>
    </lineage>
</organism>
<proteinExistence type="predicted"/>
<dbReference type="EMBL" id="PDCK01000043">
    <property type="protein sequence ID" value="PRQ34419.1"/>
    <property type="molecule type" value="Genomic_DNA"/>
</dbReference>
<dbReference type="AlphaFoldDB" id="A0A2P6QJS3"/>
<protein>
    <submittedName>
        <fullName evidence="1">Uncharacterized protein</fullName>
    </submittedName>
</protein>
<dbReference type="Proteomes" id="UP000238479">
    <property type="component" value="Chromosome 5"/>
</dbReference>